<dbReference type="InterPro" id="IPR007318">
    <property type="entry name" value="Phopholipid_MeTrfase"/>
</dbReference>
<reference evidence="6 7" key="1">
    <citation type="submission" date="2019-11" db="EMBL/GenBank/DDBJ databases">
        <authorList>
            <person name="Khan S.A."/>
            <person name="Jeon C.O."/>
            <person name="Chun B.H."/>
        </authorList>
    </citation>
    <scope>NUCLEOTIDE SEQUENCE [LARGE SCALE GENOMIC DNA]</scope>
    <source>
        <strain evidence="6 7">IMCC 1097</strain>
    </source>
</reference>
<keyword evidence="4 5" id="KW-0472">Membrane</keyword>
<dbReference type="KEGG" id="llp:GH975_07745"/>
<dbReference type="GO" id="GO:0008168">
    <property type="term" value="F:methyltransferase activity"/>
    <property type="evidence" value="ECO:0007669"/>
    <property type="project" value="UniProtKB-KW"/>
</dbReference>
<feature type="transmembrane region" description="Helical" evidence="5">
    <location>
        <begin position="86"/>
        <end position="102"/>
    </location>
</feature>
<comment type="subcellular location">
    <subcellularLocation>
        <location evidence="1">Endomembrane system</location>
        <topology evidence="1">Multi-pass membrane protein</topology>
    </subcellularLocation>
</comment>
<dbReference type="AlphaFoldDB" id="A0A5Q2QDQ6"/>
<dbReference type="RefSeq" id="WP_153713976.1">
    <property type="nucleotide sequence ID" value="NZ_CP045871.1"/>
</dbReference>
<dbReference type="GO" id="GO:0012505">
    <property type="term" value="C:endomembrane system"/>
    <property type="evidence" value="ECO:0007669"/>
    <property type="project" value="UniProtKB-SubCell"/>
</dbReference>
<keyword evidence="6" id="KW-0489">Methyltransferase</keyword>
<keyword evidence="7" id="KW-1185">Reference proteome</keyword>
<evidence type="ECO:0000256" key="2">
    <source>
        <dbReference type="ARBA" id="ARBA00022692"/>
    </source>
</evidence>
<evidence type="ECO:0000313" key="7">
    <source>
        <dbReference type="Proteomes" id="UP000388235"/>
    </source>
</evidence>
<dbReference type="GO" id="GO:0032259">
    <property type="term" value="P:methylation"/>
    <property type="evidence" value="ECO:0007669"/>
    <property type="project" value="UniProtKB-KW"/>
</dbReference>
<accession>A0A5Q2QDQ6</accession>
<name>A0A5Q2QDQ6_9GAMM</name>
<keyword evidence="2 5" id="KW-0812">Transmembrane</keyword>
<gene>
    <name evidence="6" type="ORF">GH975_07745</name>
</gene>
<keyword evidence="6" id="KW-0808">Transferase</keyword>
<organism evidence="6 7">
    <name type="scientific">Litorivicinus lipolyticus</name>
    <dbReference type="NCBI Taxonomy" id="418701"/>
    <lineage>
        <taxon>Bacteria</taxon>
        <taxon>Pseudomonadati</taxon>
        <taxon>Pseudomonadota</taxon>
        <taxon>Gammaproteobacteria</taxon>
        <taxon>Oceanospirillales</taxon>
        <taxon>Litorivicinaceae</taxon>
        <taxon>Litorivicinus</taxon>
    </lineage>
</organism>
<dbReference type="PANTHER" id="PTHR12714:SF24">
    <property type="entry name" value="SLR1182 PROTEIN"/>
    <property type="match status" value="1"/>
</dbReference>
<evidence type="ECO:0000256" key="3">
    <source>
        <dbReference type="ARBA" id="ARBA00022989"/>
    </source>
</evidence>
<proteinExistence type="predicted"/>
<sequence>MKYVPPPLQALIWAGIAWLLVGAFPGQRLELAFGPALVGVLLILGVALDVVALSAFFKRKTSINPINLAGTEQLVTDGPYRYSRNPMYLGMLCYLLALTYWLDNPLAAIAPLGFIMVMNRTQIAREEALLAEKFGAAYQRYCEQVRRWI</sequence>
<protein>
    <submittedName>
        <fullName evidence="6">Isoprenylcysteine carboxylmethyltransferase family protein</fullName>
    </submittedName>
</protein>
<dbReference type="PANTHER" id="PTHR12714">
    <property type="entry name" value="PROTEIN-S ISOPRENYLCYSTEINE O-METHYLTRANSFERASE"/>
    <property type="match status" value="1"/>
</dbReference>
<dbReference type="Pfam" id="PF04191">
    <property type="entry name" value="PEMT"/>
    <property type="match status" value="1"/>
</dbReference>
<dbReference type="OrthoDB" id="9811969at2"/>
<feature type="transmembrane region" description="Helical" evidence="5">
    <location>
        <begin position="33"/>
        <end position="57"/>
    </location>
</feature>
<evidence type="ECO:0000256" key="1">
    <source>
        <dbReference type="ARBA" id="ARBA00004127"/>
    </source>
</evidence>
<evidence type="ECO:0000313" key="6">
    <source>
        <dbReference type="EMBL" id="QGG80472.1"/>
    </source>
</evidence>
<dbReference type="Proteomes" id="UP000388235">
    <property type="component" value="Chromosome"/>
</dbReference>
<keyword evidence="3 5" id="KW-1133">Transmembrane helix</keyword>
<evidence type="ECO:0000256" key="5">
    <source>
        <dbReference type="SAM" id="Phobius"/>
    </source>
</evidence>
<dbReference type="Gene3D" id="1.20.120.1630">
    <property type="match status" value="1"/>
</dbReference>
<dbReference type="EMBL" id="CP045871">
    <property type="protein sequence ID" value="QGG80472.1"/>
    <property type="molecule type" value="Genomic_DNA"/>
</dbReference>
<evidence type="ECO:0000256" key="4">
    <source>
        <dbReference type="ARBA" id="ARBA00023136"/>
    </source>
</evidence>